<dbReference type="Proteomes" id="UP000622797">
    <property type="component" value="Unassembled WGS sequence"/>
</dbReference>
<reference evidence="4" key="2">
    <citation type="submission" date="2020-05" db="EMBL/GenBank/DDBJ databases">
        <authorList>
            <person name="Kim H.-S."/>
            <person name="Proctor R.H."/>
            <person name="Brown D.W."/>
        </authorList>
    </citation>
    <scope>NUCLEOTIDE SEQUENCE</scope>
    <source>
        <strain evidence="4">NRRL 20472</strain>
    </source>
</reference>
<organism evidence="4 5">
    <name type="scientific">Fusarium sarcochroum</name>
    <dbReference type="NCBI Taxonomy" id="1208366"/>
    <lineage>
        <taxon>Eukaryota</taxon>
        <taxon>Fungi</taxon>
        <taxon>Dikarya</taxon>
        <taxon>Ascomycota</taxon>
        <taxon>Pezizomycotina</taxon>
        <taxon>Sordariomycetes</taxon>
        <taxon>Hypocreomycetidae</taxon>
        <taxon>Hypocreales</taxon>
        <taxon>Nectriaceae</taxon>
        <taxon>Fusarium</taxon>
        <taxon>Fusarium lateritium species complex</taxon>
    </lineage>
</organism>
<reference evidence="4" key="1">
    <citation type="journal article" date="2020" name="BMC Genomics">
        <title>Correction to: Identification and distribution of gene clusters required for synthesis of sphingolipid metabolism inhibitors in diverse species of the filamentous fungus Fusarium.</title>
        <authorList>
            <person name="Kim H.S."/>
            <person name="Lohmar J.M."/>
            <person name="Busman M."/>
            <person name="Brown D.W."/>
            <person name="Naumann T.A."/>
            <person name="Divon H.H."/>
            <person name="Lysoe E."/>
            <person name="Uhlig S."/>
            <person name="Proctor R.H."/>
        </authorList>
    </citation>
    <scope>NUCLEOTIDE SEQUENCE</scope>
    <source>
        <strain evidence="4">NRRL 20472</strain>
    </source>
</reference>
<accession>A0A8H4X6C2</accession>
<dbReference type="OrthoDB" id="1933717at2759"/>
<dbReference type="GO" id="GO:0016616">
    <property type="term" value="F:oxidoreductase activity, acting on the CH-OH group of donors, NAD or NADP as acceptor"/>
    <property type="evidence" value="ECO:0007669"/>
    <property type="project" value="TreeGrafter"/>
</dbReference>
<keyword evidence="2" id="KW-0560">Oxidoreductase</keyword>
<gene>
    <name evidence="4" type="ORF">FSARC_9374</name>
</gene>
<dbReference type="EMBL" id="JABEXW010000533">
    <property type="protein sequence ID" value="KAF4962596.1"/>
    <property type="molecule type" value="Genomic_DNA"/>
</dbReference>
<dbReference type="PRINTS" id="PR00080">
    <property type="entry name" value="SDRFAMILY"/>
</dbReference>
<dbReference type="PRINTS" id="PR00081">
    <property type="entry name" value="GDHRDH"/>
</dbReference>
<name>A0A8H4X6C2_9HYPO</name>
<evidence type="ECO:0000256" key="2">
    <source>
        <dbReference type="ARBA" id="ARBA00023002"/>
    </source>
</evidence>
<dbReference type="InterPro" id="IPR002347">
    <property type="entry name" value="SDR_fam"/>
</dbReference>
<dbReference type="PANTHER" id="PTHR42760">
    <property type="entry name" value="SHORT-CHAIN DEHYDROGENASES/REDUCTASES FAMILY MEMBER"/>
    <property type="match status" value="1"/>
</dbReference>
<dbReference type="Gene3D" id="3.40.50.720">
    <property type="entry name" value="NAD(P)-binding Rossmann-like Domain"/>
    <property type="match status" value="1"/>
</dbReference>
<proteinExistence type="inferred from homology"/>
<dbReference type="AlphaFoldDB" id="A0A8H4X6C2"/>
<dbReference type="CDD" id="cd05233">
    <property type="entry name" value="SDR_c"/>
    <property type="match status" value="1"/>
</dbReference>
<evidence type="ECO:0000313" key="4">
    <source>
        <dbReference type="EMBL" id="KAF4962596.1"/>
    </source>
</evidence>
<dbReference type="SUPFAM" id="SSF51735">
    <property type="entry name" value="NAD(P)-binding Rossmann-fold domains"/>
    <property type="match status" value="1"/>
</dbReference>
<dbReference type="InterPro" id="IPR036291">
    <property type="entry name" value="NAD(P)-bd_dom_sf"/>
</dbReference>
<evidence type="ECO:0000313" key="5">
    <source>
        <dbReference type="Proteomes" id="UP000622797"/>
    </source>
</evidence>
<comment type="similarity">
    <text evidence="1 3">Belongs to the short-chain dehydrogenases/reductases (SDR) family.</text>
</comment>
<keyword evidence="5" id="KW-1185">Reference proteome</keyword>
<dbReference type="Pfam" id="PF00106">
    <property type="entry name" value="adh_short"/>
    <property type="match status" value="1"/>
</dbReference>
<dbReference type="PANTHER" id="PTHR42760:SF37">
    <property type="entry name" value="CLAVALDEHYDE DEHYDROGENASE"/>
    <property type="match status" value="1"/>
</dbReference>
<comment type="caution">
    <text evidence="4">The sequence shown here is derived from an EMBL/GenBank/DDBJ whole genome shotgun (WGS) entry which is preliminary data.</text>
</comment>
<evidence type="ECO:0000256" key="1">
    <source>
        <dbReference type="ARBA" id="ARBA00006484"/>
    </source>
</evidence>
<evidence type="ECO:0000256" key="3">
    <source>
        <dbReference type="RuleBase" id="RU000363"/>
    </source>
</evidence>
<sequence length="302" mass="32267">MPPPRGTANPLEGPADYDMTSVVHSDTYPAIDPTKTDLKGKAVLISGASRGLGQAMCIAFAKAGASRFALAARSDLSATANAIKASAKETGHPEPEILSIKTDVSSRESVDSLAERIYYSFGSLDIVINNAALMDMHSIADSDPTVWLQIITANIFGPYLVTRAVAPLLLQGELKTIINISSVGAHLVSPTLSAYQISKLALTRLTEFIPVEYGDQGIVSYCVHPGNIATDMAGGAEGIPEAFKPAFTDTSELTANSLVFLASQKRSWLAGRYVNLTWDLPELMSKEEEIVKGDKLKVRLVV</sequence>
<protein>
    <submittedName>
        <fullName evidence="4">Uncharacterized protein</fullName>
    </submittedName>
</protein>